<gene>
    <name evidence="1" type="ORF">CITCOLO1_LOCUS20581</name>
</gene>
<name>A0ABP0ZA29_9ROSI</name>
<evidence type="ECO:0000313" key="1">
    <source>
        <dbReference type="EMBL" id="CAK9328176.1"/>
    </source>
</evidence>
<accession>A0ABP0ZA29</accession>
<dbReference type="Proteomes" id="UP001642487">
    <property type="component" value="Chromosome 8"/>
</dbReference>
<sequence length="107" mass="11514">MSTVLETIGNGKSLSFESQLKSAILCNGCPVEFSEAHIVISVHPILQDLIMGQTLGAFQFSLQIELISGPGMPLSSSLSSHAHQLFVEMSARDADSSYDLCLLRFLG</sequence>
<proteinExistence type="predicted"/>
<organism evidence="1 2">
    <name type="scientific">Citrullus colocynthis</name>
    <name type="common">colocynth</name>
    <dbReference type="NCBI Taxonomy" id="252529"/>
    <lineage>
        <taxon>Eukaryota</taxon>
        <taxon>Viridiplantae</taxon>
        <taxon>Streptophyta</taxon>
        <taxon>Embryophyta</taxon>
        <taxon>Tracheophyta</taxon>
        <taxon>Spermatophyta</taxon>
        <taxon>Magnoliopsida</taxon>
        <taxon>eudicotyledons</taxon>
        <taxon>Gunneridae</taxon>
        <taxon>Pentapetalae</taxon>
        <taxon>rosids</taxon>
        <taxon>fabids</taxon>
        <taxon>Cucurbitales</taxon>
        <taxon>Cucurbitaceae</taxon>
        <taxon>Benincaseae</taxon>
        <taxon>Citrullus</taxon>
    </lineage>
</organism>
<protein>
    <submittedName>
        <fullName evidence="1">Uncharacterized protein</fullName>
    </submittedName>
</protein>
<evidence type="ECO:0000313" key="2">
    <source>
        <dbReference type="Proteomes" id="UP001642487"/>
    </source>
</evidence>
<reference evidence="1 2" key="1">
    <citation type="submission" date="2024-03" db="EMBL/GenBank/DDBJ databases">
        <authorList>
            <person name="Gkanogiannis A."/>
            <person name="Becerra Lopez-Lavalle L."/>
        </authorList>
    </citation>
    <scope>NUCLEOTIDE SEQUENCE [LARGE SCALE GENOMIC DNA]</scope>
</reference>
<keyword evidence="2" id="KW-1185">Reference proteome</keyword>
<dbReference type="EMBL" id="OZ021742">
    <property type="protein sequence ID" value="CAK9328176.1"/>
    <property type="molecule type" value="Genomic_DNA"/>
</dbReference>